<dbReference type="Proteomes" id="UP000238916">
    <property type="component" value="Unassembled WGS sequence"/>
</dbReference>
<organism evidence="1 2">
    <name type="scientific">Candidatus Desulfosporosinus infrequens</name>
    <dbReference type="NCBI Taxonomy" id="2043169"/>
    <lineage>
        <taxon>Bacteria</taxon>
        <taxon>Bacillati</taxon>
        <taxon>Bacillota</taxon>
        <taxon>Clostridia</taxon>
        <taxon>Eubacteriales</taxon>
        <taxon>Desulfitobacteriaceae</taxon>
        <taxon>Desulfosporosinus</taxon>
    </lineage>
</organism>
<evidence type="ECO:0000313" key="1">
    <source>
        <dbReference type="EMBL" id="SPF40532.1"/>
    </source>
</evidence>
<accession>A0A2U3KLK4</accession>
<dbReference type="EMBL" id="OMOF01000140">
    <property type="protein sequence ID" value="SPF40532.1"/>
    <property type="molecule type" value="Genomic_DNA"/>
</dbReference>
<proteinExistence type="predicted"/>
<protein>
    <submittedName>
        <fullName evidence="1">Uncharacterized protein</fullName>
    </submittedName>
</protein>
<dbReference type="AlphaFoldDB" id="A0A2U3KLK4"/>
<sequence length="105" mass="12058">MSIKICDYKFEGPYDYPDDIDSLKDNTGVYVILENFEGKYSILDIGESSKVLTTIENHDRVSCWKKQSNGTLHVAVFYTFNKQPPGRKEIEQELRGNFDLPCGDK</sequence>
<name>A0A2U3KLK4_9FIRM</name>
<gene>
    <name evidence="1" type="ORF">SBF1_2240001</name>
</gene>
<evidence type="ECO:0000313" key="2">
    <source>
        <dbReference type="Proteomes" id="UP000238916"/>
    </source>
</evidence>
<reference evidence="2" key="1">
    <citation type="submission" date="2018-02" db="EMBL/GenBank/DDBJ databases">
        <authorList>
            <person name="Hausmann B."/>
        </authorList>
    </citation>
    <scope>NUCLEOTIDE SEQUENCE [LARGE SCALE GENOMIC DNA]</scope>
    <source>
        <strain evidence="2">Peat soil MAG SbF1</strain>
    </source>
</reference>
<dbReference type="OrthoDB" id="1121321at2"/>